<proteinExistence type="predicted"/>
<comment type="caution">
    <text evidence="2">The sequence shown here is derived from an EMBL/GenBank/DDBJ whole genome shotgun (WGS) entry which is preliminary data.</text>
</comment>
<dbReference type="Proteomes" id="UP001341840">
    <property type="component" value="Unassembled WGS sequence"/>
</dbReference>
<gene>
    <name evidence="2" type="ORF">PIB30_058209</name>
</gene>
<evidence type="ECO:0000256" key="1">
    <source>
        <dbReference type="SAM" id="MobiDB-lite"/>
    </source>
</evidence>
<dbReference type="EMBL" id="JASCZI010000486">
    <property type="protein sequence ID" value="MED6112057.1"/>
    <property type="molecule type" value="Genomic_DNA"/>
</dbReference>
<name>A0ABU6QJS6_9FABA</name>
<sequence length="198" mass="22080">MPELERGSRFNVLKEKDSVPVTNDEKRNDLIFKVSCNQATMQAGPSGVKAQLDPKSIVSIQKHIGADKSPQGGKKAPTSKTGSILAEKNFKPKSKPMEKAVEKSPLVNNDALPNQSHTSSSSRNPNMRAMEVAMLEKMRIMKKDQAATWEASRIHDTTLEDHAVKNPFLLLTPWYHHQQGECYPLIASGRYDLFSTSY</sequence>
<evidence type="ECO:0000313" key="2">
    <source>
        <dbReference type="EMBL" id="MED6112057.1"/>
    </source>
</evidence>
<reference evidence="2 3" key="1">
    <citation type="journal article" date="2023" name="Plants (Basel)">
        <title>Bridging the Gap: Combining Genomics and Transcriptomics Approaches to Understand Stylosanthes scabra, an Orphan Legume from the Brazilian Caatinga.</title>
        <authorList>
            <person name="Ferreira-Neto J.R.C."/>
            <person name="da Silva M.D."/>
            <person name="Binneck E."/>
            <person name="de Melo N.F."/>
            <person name="da Silva R.H."/>
            <person name="de Melo A.L.T.M."/>
            <person name="Pandolfi V."/>
            <person name="Bustamante F.O."/>
            <person name="Brasileiro-Vidal A.C."/>
            <person name="Benko-Iseppon A.M."/>
        </authorList>
    </citation>
    <scope>NUCLEOTIDE SEQUENCE [LARGE SCALE GENOMIC DNA]</scope>
    <source>
        <tissue evidence="2">Leaves</tissue>
    </source>
</reference>
<accession>A0ABU6QJS6</accession>
<organism evidence="2 3">
    <name type="scientific">Stylosanthes scabra</name>
    <dbReference type="NCBI Taxonomy" id="79078"/>
    <lineage>
        <taxon>Eukaryota</taxon>
        <taxon>Viridiplantae</taxon>
        <taxon>Streptophyta</taxon>
        <taxon>Embryophyta</taxon>
        <taxon>Tracheophyta</taxon>
        <taxon>Spermatophyta</taxon>
        <taxon>Magnoliopsida</taxon>
        <taxon>eudicotyledons</taxon>
        <taxon>Gunneridae</taxon>
        <taxon>Pentapetalae</taxon>
        <taxon>rosids</taxon>
        <taxon>fabids</taxon>
        <taxon>Fabales</taxon>
        <taxon>Fabaceae</taxon>
        <taxon>Papilionoideae</taxon>
        <taxon>50 kb inversion clade</taxon>
        <taxon>dalbergioids sensu lato</taxon>
        <taxon>Dalbergieae</taxon>
        <taxon>Pterocarpus clade</taxon>
        <taxon>Stylosanthes</taxon>
    </lineage>
</organism>
<feature type="compositionally biased region" description="Polar residues" evidence="1">
    <location>
        <begin position="111"/>
        <end position="125"/>
    </location>
</feature>
<feature type="region of interest" description="Disordered" evidence="1">
    <location>
        <begin position="64"/>
        <end position="126"/>
    </location>
</feature>
<keyword evidence="3" id="KW-1185">Reference proteome</keyword>
<evidence type="ECO:0000313" key="3">
    <source>
        <dbReference type="Proteomes" id="UP001341840"/>
    </source>
</evidence>
<protein>
    <submittedName>
        <fullName evidence="2">Uncharacterized protein</fullName>
    </submittedName>
</protein>